<keyword evidence="5" id="KW-0560">Oxidoreductase</keyword>
<reference evidence="9" key="1">
    <citation type="submission" date="2021-10" db="EMBL/GenBank/DDBJ databases">
        <authorList>
            <person name="Piombo E."/>
        </authorList>
    </citation>
    <scope>NUCLEOTIDE SEQUENCE</scope>
</reference>
<evidence type="ECO:0000259" key="8">
    <source>
        <dbReference type="Pfam" id="PF01494"/>
    </source>
</evidence>
<dbReference type="PRINTS" id="PR00420">
    <property type="entry name" value="RNGMNOXGNASE"/>
</dbReference>
<comment type="caution">
    <text evidence="9">The sequence shown here is derived from an EMBL/GenBank/DDBJ whole genome shotgun (WGS) entry which is preliminary data.</text>
</comment>
<dbReference type="EMBL" id="CABFNQ020000659">
    <property type="protein sequence ID" value="CAH0021691.1"/>
    <property type="molecule type" value="Genomic_DNA"/>
</dbReference>
<dbReference type="AlphaFoldDB" id="A0A9N9VAT0"/>
<feature type="region of interest" description="Disordered" evidence="7">
    <location>
        <begin position="460"/>
        <end position="480"/>
    </location>
</feature>
<accession>A0A9N9VAT0</accession>
<evidence type="ECO:0000256" key="5">
    <source>
        <dbReference type="ARBA" id="ARBA00023002"/>
    </source>
</evidence>
<dbReference type="OrthoDB" id="10029326at2759"/>
<evidence type="ECO:0000256" key="4">
    <source>
        <dbReference type="ARBA" id="ARBA00022827"/>
    </source>
</evidence>
<feature type="compositionally biased region" description="Basic and acidic residues" evidence="7">
    <location>
        <begin position="470"/>
        <end position="480"/>
    </location>
</feature>
<dbReference type="PANTHER" id="PTHR47356">
    <property type="entry name" value="FAD-DEPENDENT MONOOXYGENASE ASQG-RELATED"/>
    <property type="match status" value="1"/>
</dbReference>
<gene>
    <name evidence="9" type="ORF">CRHIZ90672A_00010370</name>
</gene>
<feature type="domain" description="FAD-binding" evidence="8">
    <location>
        <begin position="7"/>
        <end position="325"/>
    </location>
</feature>
<evidence type="ECO:0000256" key="2">
    <source>
        <dbReference type="ARBA" id="ARBA00007992"/>
    </source>
</evidence>
<dbReference type="Proteomes" id="UP000696573">
    <property type="component" value="Unassembled WGS sequence"/>
</dbReference>
<keyword evidence="10" id="KW-1185">Reference proteome</keyword>
<dbReference type="GO" id="GO:0004497">
    <property type="term" value="F:monooxygenase activity"/>
    <property type="evidence" value="ECO:0007669"/>
    <property type="project" value="UniProtKB-KW"/>
</dbReference>
<dbReference type="Gene3D" id="3.50.50.60">
    <property type="entry name" value="FAD/NAD(P)-binding domain"/>
    <property type="match status" value="1"/>
</dbReference>
<protein>
    <recommendedName>
        <fullName evidence="8">FAD-binding domain-containing protein</fullName>
    </recommendedName>
</protein>
<dbReference type="GO" id="GO:0071949">
    <property type="term" value="F:FAD binding"/>
    <property type="evidence" value="ECO:0007669"/>
    <property type="project" value="InterPro"/>
</dbReference>
<dbReference type="Pfam" id="PF01494">
    <property type="entry name" value="FAD_binding_3"/>
    <property type="match status" value="1"/>
</dbReference>
<dbReference type="SUPFAM" id="SSF51905">
    <property type="entry name" value="FAD/NAD(P)-binding domain"/>
    <property type="match status" value="1"/>
</dbReference>
<evidence type="ECO:0000256" key="1">
    <source>
        <dbReference type="ARBA" id="ARBA00001974"/>
    </source>
</evidence>
<keyword evidence="4" id="KW-0274">FAD</keyword>
<evidence type="ECO:0000313" key="10">
    <source>
        <dbReference type="Proteomes" id="UP000696573"/>
    </source>
</evidence>
<evidence type="ECO:0000313" key="9">
    <source>
        <dbReference type="EMBL" id="CAH0021691.1"/>
    </source>
</evidence>
<proteinExistence type="inferred from homology"/>
<keyword evidence="6" id="KW-0503">Monooxygenase</keyword>
<keyword evidence="3" id="KW-0285">Flavoprotein</keyword>
<organism evidence="9 10">
    <name type="scientific">Clonostachys rhizophaga</name>
    <dbReference type="NCBI Taxonomy" id="160324"/>
    <lineage>
        <taxon>Eukaryota</taxon>
        <taxon>Fungi</taxon>
        <taxon>Dikarya</taxon>
        <taxon>Ascomycota</taxon>
        <taxon>Pezizomycotina</taxon>
        <taxon>Sordariomycetes</taxon>
        <taxon>Hypocreomycetidae</taxon>
        <taxon>Hypocreales</taxon>
        <taxon>Bionectriaceae</taxon>
        <taxon>Clonostachys</taxon>
    </lineage>
</organism>
<dbReference type="PANTHER" id="PTHR47356:SF2">
    <property type="entry name" value="FAD-BINDING DOMAIN-CONTAINING PROTEIN-RELATED"/>
    <property type="match status" value="1"/>
</dbReference>
<dbReference type="InterPro" id="IPR036188">
    <property type="entry name" value="FAD/NAD-bd_sf"/>
</dbReference>
<comment type="similarity">
    <text evidence="2">Belongs to the paxM FAD-dependent monooxygenase family.</text>
</comment>
<name>A0A9N9VAT0_9HYPO</name>
<dbReference type="InterPro" id="IPR050562">
    <property type="entry name" value="FAD_mOase_fung"/>
</dbReference>
<comment type="cofactor">
    <cofactor evidence="1">
        <name>FAD</name>
        <dbReference type="ChEBI" id="CHEBI:57692"/>
    </cofactor>
</comment>
<evidence type="ECO:0000256" key="7">
    <source>
        <dbReference type="SAM" id="MobiDB-lite"/>
    </source>
</evidence>
<evidence type="ECO:0000256" key="3">
    <source>
        <dbReference type="ARBA" id="ARBA00022630"/>
    </source>
</evidence>
<dbReference type="InterPro" id="IPR002938">
    <property type="entry name" value="FAD-bd"/>
</dbReference>
<sequence>MSSEVQVEVAIIGAGVAGLALANMLEQANISYLVLESYRAIAPPGAASIGLMPNGLRILDQLGVYEKLMEHAVPHDYFEHRDGDDGTLYGVLTAGRYLPPLLGYSSHAIPRQILLKILYENLPDNSKVRASSRVSKVETSETSAVVTTEDGFKIRCDIVAGVDGVHSAVRREIEVYAGVTPSPGYLASRSACIFGCSNRIAGITGGQFFNSHRKNTGLFILTGKDDRPYWFLFDDFKEPIKYKETPKYTPEYVEALAEKSKDIIIIPGVTFGDLYAHRRDVTTVSLEEGIAAVWHAGRMFLAGDSCHKMVPNGAMGGNQAIESVASFVNHYRRLRARYPNQPIPLADLNAALESYTNERRGPVTQHVEKSCFLRDALLKRGANAEGYLQGLSKGNIWEGLNKLAEPMSRAIGLDDWHHKTKRAEFYESQAAKMREGIAIRSILEEAEVIEGQTKGNLKSGIDGLACSHSTKKENSQLRKP</sequence>
<evidence type="ECO:0000256" key="6">
    <source>
        <dbReference type="ARBA" id="ARBA00023033"/>
    </source>
</evidence>